<evidence type="ECO:0000259" key="1">
    <source>
        <dbReference type="Pfam" id="PF09361"/>
    </source>
</evidence>
<gene>
    <name evidence="2" type="ORF">WKW77_33760</name>
</gene>
<dbReference type="InterPro" id="IPR018968">
    <property type="entry name" value="Phasin"/>
</dbReference>
<dbReference type="Pfam" id="PF09361">
    <property type="entry name" value="Phasin_2"/>
    <property type="match status" value="1"/>
</dbReference>
<dbReference type="RefSeq" id="WP_340361259.1">
    <property type="nucleotide sequence ID" value="NZ_JBBKZU010000029.1"/>
</dbReference>
<proteinExistence type="predicted"/>
<comment type="caution">
    <text evidence="2">The sequence shown here is derived from an EMBL/GenBank/DDBJ whole genome shotgun (WGS) entry which is preliminary data.</text>
</comment>
<name>A0ABU8VT04_9BURK</name>
<feature type="domain" description="Phasin" evidence="1">
    <location>
        <begin position="5"/>
        <end position="50"/>
    </location>
</feature>
<reference evidence="2 3" key="1">
    <citation type="submission" date="2024-03" db="EMBL/GenBank/DDBJ databases">
        <title>Novel species of the genus Variovorax.</title>
        <authorList>
            <person name="Liu Q."/>
            <person name="Xin Y.-H."/>
        </authorList>
    </citation>
    <scope>NUCLEOTIDE SEQUENCE [LARGE SCALE GENOMIC DNA]</scope>
    <source>
        <strain evidence="2 3">KACC 18899</strain>
    </source>
</reference>
<sequence>MMKFDQFAAASRPSVDTLFRLSAQAFESAEQLTALNQQTIKTLLAESQETSPPFCWRRTRPTC</sequence>
<dbReference type="EMBL" id="JBBKZU010000029">
    <property type="protein sequence ID" value="MEJ8816064.1"/>
    <property type="molecule type" value="Genomic_DNA"/>
</dbReference>
<keyword evidence="3" id="KW-1185">Reference proteome</keyword>
<evidence type="ECO:0000313" key="2">
    <source>
        <dbReference type="EMBL" id="MEJ8816064.1"/>
    </source>
</evidence>
<accession>A0ABU8VT04</accession>
<dbReference type="Proteomes" id="UP001365846">
    <property type="component" value="Unassembled WGS sequence"/>
</dbReference>
<evidence type="ECO:0000313" key="3">
    <source>
        <dbReference type="Proteomes" id="UP001365846"/>
    </source>
</evidence>
<organism evidence="2 3">
    <name type="scientific">Variovorax ureilyticus</name>
    <dbReference type="NCBI Taxonomy" id="1836198"/>
    <lineage>
        <taxon>Bacteria</taxon>
        <taxon>Pseudomonadati</taxon>
        <taxon>Pseudomonadota</taxon>
        <taxon>Betaproteobacteria</taxon>
        <taxon>Burkholderiales</taxon>
        <taxon>Comamonadaceae</taxon>
        <taxon>Variovorax</taxon>
    </lineage>
</organism>
<protein>
    <submittedName>
        <fullName evidence="2">Phasin family protein</fullName>
    </submittedName>
</protein>